<evidence type="ECO:0000313" key="1">
    <source>
        <dbReference type="EMBL" id="TGK12050.1"/>
    </source>
</evidence>
<organism evidence="1 2">
    <name type="scientific">Leptospira fletcheri</name>
    <dbReference type="NCBI Taxonomy" id="2484981"/>
    <lineage>
        <taxon>Bacteria</taxon>
        <taxon>Pseudomonadati</taxon>
        <taxon>Spirochaetota</taxon>
        <taxon>Spirochaetia</taxon>
        <taxon>Leptospirales</taxon>
        <taxon>Leptospiraceae</taxon>
        <taxon>Leptospira</taxon>
    </lineage>
</organism>
<dbReference type="RefSeq" id="WP_167880169.1">
    <property type="nucleotide sequence ID" value="NZ_RQET01000004.1"/>
</dbReference>
<proteinExistence type="predicted"/>
<name>A0A4R9GH63_9LEPT</name>
<protein>
    <submittedName>
        <fullName evidence="1">Uncharacterized protein</fullName>
    </submittedName>
</protein>
<keyword evidence="2" id="KW-1185">Reference proteome</keyword>
<gene>
    <name evidence="1" type="ORF">EHO60_07200</name>
</gene>
<reference evidence="1" key="1">
    <citation type="journal article" date="2019" name="PLoS Negl. Trop. Dis.">
        <title>Revisiting the worldwide diversity of Leptospira species in the environment.</title>
        <authorList>
            <person name="Vincent A.T."/>
            <person name="Schiettekatte O."/>
            <person name="Bourhy P."/>
            <person name="Veyrier F.J."/>
            <person name="Picardeau M."/>
        </authorList>
    </citation>
    <scope>NUCLEOTIDE SEQUENCE [LARGE SCALE GENOMIC DNA]</scope>
    <source>
        <strain evidence="1">SSW15</strain>
    </source>
</reference>
<dbReference type="EMBL" id="RQET01000004">
    <property type="protein sequence ID" value="TGK12050.1"/>
    <property type="molecule type" value="Genomic_DNA"/>
</dbReference>
<dbReference type="AlphaFoldDB" id="A0A4R9GH63"/>
<evidence type="ECO:0000313" key="2">
    <source>
        <dbReference type="Proteomes" id="UP000298458"/>
    </source>
</evidence>
<comment type="caution">
    <text evidence="1">The sequence shown here is derived from an EMBL/GenBank/DDBJ whole genome shotgun (WGS) entry which is preliminary data.</text>
</comment>
<sequence length="82" mass="9073">MSIRLSYMNLDAVAVVKEGDFLGSRGISRRNKSELAAPLRDGLLRVRGVPLIQHVLFRLLAAFAISRVGQALRIPREEKSAT</sequence>
<dbReference type="Proteomes" id="UP000298458">
    <property type="component" value="Unassembled WGS sequence"/>
</dbReference>
<accession>A0A4R9GH63</accession>